<keyword evidence="3" id="KW-0560">Oxidoreductase</keyword>
<proteinExistence type="predicted"/>
<dbReference type="CDD" id="cd03506">
    <property type="entry name" value="Delta6-FADS-like"/>
    <property type="match status" value="1"/>
</dbReference>
<accession>A0ABT6WHW6</accession>
<dbReference type="InterPro" id="IPR005804">
    <property type="entry name" value="FA_desaturase_dom"/>
</dbReference>
<dbReference type="InterPro" id="IPR012171">
    <property type="entry name" value="Fatty_acid_desaturase"/>
</dbReference>
<name>A0ABT6WHW6_9ACTN</name>
<sequence>MTTTAPTSIPTPAARAGGSDFAVLSRRITSEGLMERRPAYYLARMGVVALMFLGGWTAFFLIGSSWWQLVTAAFLAVAFTQVALIAHDLAHRQVFRTKRPSAISGRIAGNLAVGMSYGWWVEKHTRHHNNPNHDDLDPDVAPEVLIWATGSALGRRGLKGFVTRHQAGLFFPLLTLLAVDLKVSSVKALRGGVVKRPLLESALLVLHAAGYLTALLIVLPPLPAAGFLLLHQALFGVYLGMTFAPNHKGMPHPTGDEDFLRKQVLTSRNVHGGRLTDAALGGLNYQIEHHLFPGMPTPNLRKAQPIVQAYCAEIGVAYEQTSLVTSYRQALRHLHEVGAPARAEHAAR</sequence>
<protein>
    <submittedName>
        <fullName evidence="3">Acyl-CoA desaturase</fullName>
        <ecNumber evidence="3">1.14.19.-</ecNumber>
    </submittedName>
</protein>
<evidence type="ECO:0000313" key="3">
    <source>
        <dbReference type="EMBL" id="MDI6099326.1"/>
    </source>
</evidence>
<keyword evidence="1" id="KW-1133">Transmembrane helix</keyword>
<dbReference type="RefSeq" id="WP_282759459.1">
    <property type="nucleotide sequence ID" value="NZ_JASCTH010000007.1"/>
</dbReference>
<feature type="transmembrane region" description="Helical" evidence="1">
    <location>
        <begin position="41"/>
        <end position="63"/>
    </location>
</feature>
<keyword evidence="1" id="KW-0812">Transmembrane</keyword>
<dbReference type="PIRSF" id="PIRSF015921">
    <property type="entry name" value="FA_sphinglp_des"/>
    <property type="match status" value="1"/>
</dbReference>
<dbReference type="Proteomes" id="UP001241758">
    <property type="component" value="Unassembled WGS sequence"/>
</dbReference>
<evidence type="ECO:0000259" key="2">
    <source>
        <dbReference type="Pfam" id="PF00487"/>
    </source>
</evidence>
<keyword evidence="1" id="KW-0472">Membrane</keyword>
<dbReference type="EMBL" id="JASCTH010000007">
    <property type="protein sequence ID" value="MDI6099326.1"/>
    <property type="molecule type" value="Genomic_DNA"/>
</dbReference>
<dbReference type="GO" id="GO:0016491">
    <property type="term" value="F:oxidoreductase activity"/>
    <property type="evidence" value="ECO:0007669"/>
    <property type="project" value="UniProtKB-KW"/>
</dbReference>
<evidence type="ECO:0000256" key="1">
    <source>
        <dbReference type="SAM" id="Phobius"/>
    </source>
</evidence>
<keyword evidence="4" id="KW-1185">Reference proteome</keyword>
<dbReference type="EC" id="1.14.19.-" evidence="3"/>
<dbReference type="Pfam" id="PF00487">
    <property type="entry name" value="FA_desaturase"/>
    <property type="match status" value="1"/>
</dbReference>
<feature type="transmembrane region" description="Helical" evidence="1">
    <location>
        <begin position="198"/>
        <end position="219"/>
    </location>
</feature>
<comment type="caution">
    <text evidence="3">The sequence shown here is derived from an EMBL/GenBank/DDBJ whole genome shotgun (WGS) entry which is preliminary data.</text>
</comment>
<dbReference type="PANTHER" id="PTHR19353:SF19">
    <property type="entry name" value="DELTA(5) FATTY ACID DESATURASE C-RELATED"/>
    <property type="match status" value="1"/>
</dbReference>
<dbReference type="PANTHER" id="PTHR19353">
    <property type="entry name" value="FATTY ACID DESATURASE 2"/>
    <property type="match status" value="1"/>
</dbReference>
<feature type="transmembrane region" description="Helical" evidence="1">
    <location>
        <begin position="69"/>
        <end position="90"/>
    </location>
</feature>
<feature type="domain" description="Fatty acid desaturase" evidence="2">
    <location>
        <begin position="65"/>
        <end position="321"/>
    </location>
</feature>
<reference evidence="3 4" key="1">
    <citation type="submission" date="2023-05" db="EMBL/GenBank/DDBJ databases">
        <title>Actinoplanes sp. NEAU-A12 genome sequencing.</title>
        <authorList>
            <person name="Wang Z.-S."/>
        </authorList>
    </citation>
    <scope>NUCLEOTIDE SEQUENCE [LARGE SCALE GENOMIC DNA]</scope>
    <source>
        <strain evidence="3 4">NEAU-A12</strain>
    </source>
</reference>
<evidence type="ECO:0000313" key="4">
    <source>
        <dbReference type="Proteomes" id="UP001241758"/>
    </source>
</evidence>
<gene>
    <name evidence="3" type="ORF">QLQ12_12060</name>
</gene>
<organism evidence="3 4">
    <name type="scientific">Actinoplanes sandaracinus</name>
    <dbReference type="NCBI Taxonomy" id="3045177"/>
    <lineage>
        <taxon>Bacteria</taxon>
        <taxon>Bacillati</taxon>
        <taxon>Actinomycetota</taxon>
        <taxon>Actinomycetes</taxon>
        <taxon>Micromonosporales</taxon>
        <taxon>Micromonosporaceae</taxon>
        <taxon>Actinoplanes</taxon>
    </lineage>
</organism>